<reference evidence="1 2" key="1">
    <citation type="submission" date="2017-04" db="EMBL/GenBank/DDBJ databases">
        <authorList>
            <person name="Afonso C.L."/>
            <person name="Miller P.J."/>
            <person name="Scott M.A."/>
            <person name="Spackman E."/>
            <person name="Goraichik I."/>
            <person name="Dimitrov K.M."/>
            <person name="Suarez D.L."/>
            <person name="Swayne D.E."/>
        </authorList>
    </citation>
    <scope>NUCLEOTIDE SEQUENCE [LARGE SCALE GENOMIC DNA]</scope>
    <source>
        <strain evidence="1 2">DSM 19625</strain>
    </source>
</reference>
<dbReference type="GO" id="GO:0005975">
    <property type="term" value="P:carbohydrate metabolic process"/>
    <property type="evidence" value="ECO:0007669"/>
    <property type="project" value="InterPro"/>
</dbReference>
<dbReference type="RefSeq" id="WP_084292226.1">
    <property type="nucleotide sequence ID" value="NZ_FWYB01000022.1"/>
</dbReference>
<dbReference type="Gene3D" id="1.50.10.10">
    <property type="match status" value="1"/>
</dbReference>
<name>A0A1W2F5I1_9SPHI</name>
<keyword evidence="2" id="KW-1185">Reference proteome</keyword>
<evidence type="ECO:0000313" key="2">
    <source>
        <dbReference type="Proteomes" id="UP000192678"/>
    </source>
</evidence>
<dbReference type="PANTHER" id="PTHR34987:SF4">
    <property type="entry name" value="ALPHA-L-RHAMNOSIDASE C-TERMINAL DOMAIN-CONTAINING PROTEIN"/>
    <property type="match status" value="1"/>
</dbReference>
<dbReference type="PANTHER" id="PTHR34987">
    <property type="entry name" value="C, PUTATIVE (AFU_ORTHOLOGUE AFUA_3G02880)-RELATED"/>
    <property type="match status" value="1"/>
</dbReference>
<dbReference type="AlphaFoldDB" id="A0A1W2F5I1"/>
<dbReference type="STRING" id="475255.SAMN04488101_1225"/>
<evidence type="ECO:0000313" key="1">
    <source>
        <dbReference type="EMBL" id="SMD17179.1"/>
    </source>
</evidence>
<proteinExistence type="predicted"/>
<dbReference type="OrthoDB" id="2490189at2"/>
<dbReference type="EMBL" id="FWYB01000022">
    <property type="protein sequence ID" value="SMD17179.1"/>
    <property type="molecule type" value="Genomic_DNA"/>
</dbReference>
<organism evidence="1 2">
    <name type="scientific">Pedobacter nyackensis</name>
    <dbReference type="NCBI Taxonomy" id="475255"/>
    <lineage>
        <taxon>Bacteria</taxon>
        <taxon>Pseudomonadati</taxon>
        <taxon>Bacteroidota</taxon>
        <taxon>Sphingobacteriia</taxon>
        <taxon>Sphingobacteriales</taxon>
        <taxon>Sphingobacteriaceae</taxon>
        <taxon>Pedobacter</taxon>
    </lineage>
</organism>
<accession>A0A1W2F5I1</accession>
<protein>
    <recommendedName>
        <fullName evidence="3">Glycogen debranching enzyme (Alpha-1,6-glucosidase)</fullName>
    </recommendedName>
</protein>
<dbReference type="InterPro" id="IPR008928">
    <property type="entry name" value="6-hairpin_glycosidase_sf"/>
</dbReference>
<gene>
    <name evidence="1" type="ORF">SAMN04488101_1225</name>
</gene>
<dbReference type="SUPFAM" id="SSF48208">
    <property type="entry name" value="Six-hairpin glycosidases"/>
    <property type="match status" value="1"/>
</dbReference>
<evidence type="ECO:0008006" key="3">
    <source>
        <dbReference type="Google" id="ProtNLM"/>
    </source>
</evidence>
<dbReference type="InterPro" id="IPR012341">
    <property type="entry name" value="6hp_glycosidase-like_sf"/>
</dbReference>
<sequence>MNNFIKFLIVGLIFTVQLSAYAQLSSLPVQVDRWTLQADGSILWKITDRLPHADHLEMSGEKVSLWVQYEVDGMKRLRLKRTVVFPGFRMKPNDTHSSLMQVIDDAELPGVFIDGKPLREELIGGRKVKALSEQVAAIRLNGIMEVTSKLGEKGTVLLKRILFPSMDKALAIEKLVFVNNGDKPVLVSMDHLDRELRIDTTRSHKVPHSLIWNVINEGPKTIVSGDSAVFSITYQAASSRSAAVQINPKAEEIARQTRVKGVLDKLQLITPDPVLNSAFAFAKIRATESIFKTKGGYMHGPGGLSYYAAIWANDQAEYVNPFFAFLGDDLGNQSAMNAYRMFAKYMNPDYNPIPSSIVAEGEGYWNGAGDRGDQAMIAYGASRYALANGNIDSARGLWPLIEWCLEYSKRKLNASGVVDSKSDELEGRFPAGTANLSTSCLYYDALISAAELGKSLGKPTSLTNGYTKQAKALRNAIDNYFAGRVEGFETYRYYKENSILRSWICMPLTVGIYDRMKGTIAALFSPRLFTEDGLLTQAGDKTFWDRSTLYALRGIFAAGETEQAMAYLQYYSKRRLLGEHVPYPVEAYPEGGQRHLSAESGLYCRIFTEGIFGIRPLGLNSFNCSPRIPKGWKDMAMRNVHAFGTVFDLEVLRLKNGKLNIRMIKDKQVENYLISDGATAYIRI</sequence>
<dbReference type="Proteomes" id="UP000192678">
    <property type="component" value="Unassembled WGS sequence"/>
</dbReference>